<evidence type="ECO:0000256" key="2">
    <source>
        <dbReference type="PROSITE-ProRule" id="PRU00169"/>
    </source>
</evidence>
<dbReference type="PANTHER" id="PTHR44591:SF3">
    <property type="entry name" value="RESPONSE REGULATORY DOMAIN-CONTAINING PROTEIN"/>
    <property type="match status" value="1"/>
</dbReference>
<dbReference type="InterPro" id="IPR050595">
    <property type="entry name" value="Bact_response_regulator"/>
</dbReference>
<comment type="caution">
    <text evidence="4">The sequence shown here is derived from an EMBL/GenBank/DDBJ whole genome shotgun (WGS) entry which is preliminary data.</text>
</comment>
<sequence length="138" mass="14369">MSTATADEGTTAGPGVVIADDDTDIRRLIELAARRAGVDVLAAVDNGASALDAIREHRPALAVLDVAMPRLTGLQVCAAVRADHRLEHMRIMLLSAAVHAEAVAAGYDAQADLYATKPFSPRSLAAQITALTTMGARP</sequence>
<dbReference type="AlphaFoldDB" id="A0A939C2T8"/>
<dbReference type="GO" id="GO:0000160">
    <property type="term" value="P:phosphorelay signal transduction system"/>
    <property type="evidence" value="ECO:0007669"/>
    <property type="project" value="InterPro"/>
</dbReference>
<evidence type="ECO:0000256" key="1">
    <source>
        <dbReference type="ARBA" id="ARBA00022553"/>
    </source>
</evidence>
<dbReference type="EMBL" id="JAERWL010000007">
    <property type="protein sequence ID" value="MBM9476371.1"/>
    <property type="molecule type" value="Genomic_DNA"/>
</dbReference>
<gene>
    <name evidence="4" type="ORF">JL107_07960</name>
</gene>
<feature type="modified residue" description="4-aspartylphosphate" evidence="2">
    <location>
        <position position="65"/>
    </location>
</feature>
<feature type="domain" description="Response regulatory" evidence="3">
    <location>
        <begin position="15"/>
        <end position="132"/>
    </location>
</feature>
<dbReference type="PANTHER" id="PTHR44591">
    <property type="entry name" value="STRESS RESPONSE REGULATOR PROTEIN 1"/>
    <property type="match status" value="1"/>
</dbReference>
<dbReference type="InterPro" id="IPR001789">
    <property type="entry name" value="Sig_transdc_resp-reg_receiver"/>
</dbReference>
<name>A0A939C2T8_9ACTN</name>
<protein>
    <submittedName>
        <fullName evidence="4">Response regulator</fullName>
    </submittedName>
</protein>
<evidence type="ECO:0000259" key="3">
    <source>
        <dbReference type="PROSITE" id="PS50110"/>
    </source>
</evidence>
<keyword evidence="5" id="KW-1185">Reference proteome</keyword>
<dbReference type="SUPFAM" id="SSF52172">
    <property type="entry name" value="CheY-like"/>
    <property type="match status" value="1"/>
</dbReference>
<dbReference type="Pfam" id="PF00072">
    <property type="entry name" value="Response_reg"/>
    <property type="match status" value="1"/>
</dbReference>
<dbReference type="SMART" id="SM00448">
    <property type="entry name" value="REC"/>
    <property type="match status" value="1"/>
</dbReference>
<keyword evidence="1 2" id="KW-0597">Phosphoprotein</keyword>
<dbReference type="InterPro" id="IPR011006">
    <property type="entry name" value="CheY-like_superfamily"/>
</dbReference>
<accession>A0A939C2T8</accession>
<dbReference type="RefSeq" id="WP_205256487.1">
    <property type="nucleotide sequence ID" value="NZ_BAAAPV010000001.1"/>
</dbReference>
<organism evidence="4 5">
    <name type="scientific">Nakamurella flavida</name>
    <dbReference type="NCBI Taxonomy" id="363630"/>
    <lineage>
        <taxon>Bacteria</taxon>
        <taxon>Bacillati</taxon>
        <taxon>Actinomycetota</taxon>
        <taxon>Actinomycetes</taxon>
        <taxon>Nakamurellales</taxon>
        <taxon>Nakamurellaceae</taxon>
        <taxon>Nakamurella</taxon>
    </lineage>
</organism>
<evidence type="ECO:0000313" key="4">
    <source>
        <dbReference type="EMBL" id="MBM9476371.1"/>
    </source>
</evidence>
<dbReference type="Proteomes" id="UP000663801">
    <property type="component" value="Unassembled WGS sequence"/>
</dbReference>
<reference evidence="4" key="1">
    <citation type="submission" date="2021-01" db="EMBL/GenBank/DDBJ databases">
        <title>KCTC 19127 draft genome.</title>
        <authorList>
            <person name="An D."/>
        </authorList>
    </citation>
    <scope>NUCLEOTIDE SEQUENCE</scope>
    <source>
        <strain evidence="4">KCTC 19127</strain>
    </source>
</reference>
<evidence type="ECO:0000313" key="5">
    <source>
        <dbReference type="Proteomes" id="UP000663801"/>
    </source>
</evidence>
<dbReference type="Gene3D" id="3.40.50.2300">
    <property type="match status" value="1"/>
</dbReference>
<dbReference type="PROSITE" id="PS50110">
    <property type="entry name" value="RESPONSE_REGULATORY"/>
    <property type="match status" value="1"/>
</dbReference>
<proteinExistence type="predicted"/>